<evidence type="ECO:0000256" key="1">
    <source>
        <dbReference type="SAM" id="MobiDB-lite"/>
    </source>
</evidence>
<dbReference type="Proteomes" id="UP000188320">
    <property type="component" value="Unassembled WGS sequence"/>
</dbReference>
<feature type="region of interest" description="Disordered" evidence="1">
    <location>
        <begin position="97"/>
        <end position="139"/>
    </location>
</feature>
<keyword evidence="5" id="KW-1185">Reference proteome</keyword>
<proteinExistence type="predicted"/>
<evidence type="ECO:0000313" key="5">
    <source>
        <dbReference type="Proteomes" id="UP000188320"/>
    </source>
</evidence>
<feature type="region of interest" description="Disordered" evidence="1">
    <location>
        <begin position="63"/>
        <end position="85"/>
    </location>
</feature>
<dbReference type="EMBL" id="LSSK01000041">
    <property type="protein sequence ID" value="OMH85838.1"/>
    <property type="molecule type" value="Genomic_DNA"/>
</dbReference>
<protein>
    <submittedName>
        <fullName evidence="4">Uncharacterized protein</fullName>
    </submittedName>
</protein>
<dbReference type="EMBL" id="LSSK01001351">
    <property type="protein sequence ID" value="OMH79950.1"/>
    <property type="molecule type" value="Genomic_DNA"/>
</dbReference>
<reference evidence="4" key="1">
    <citation type="submission" date="2017-01" db="EMBL/GenBank/DDBJ databases">
        <authorList>
            <person name="Mah S.A."/>
            <person name="Swanson W.J."/>
            <person name="Moy G.W."/>
            <person name="Vacquier V.D."/>
        </authorList>
    </citation>
    <scope>NUCLEOTIDE SEQUENCE [LARGE SCALE GENOMIC DNA]</scope>
    <source>
        <strain evidence="4">COL-18-3</strain>
    </source>
</reference>
<comment type="caution">
    <text evidence="4">The sequence shown here is derived from an EMBL/GenBank/DDBJ whole genome shotgun (WGS) entry which is preliminary data.</text>
</comment>
<feature type="chain" id="PRO_5015068960" evidence="2">
    <location>
        <begin position="23"/>
        <end position="139"/>
    </location>
</feature>
<gene>
    <name evidence="4" type="ORF">AX774_g614</name>
    <name evidence="3" type="ORF">AX774_g6619</name>
</gene>
<name>A0A1R1PY41_ZANCU</name>
<accession>A0A1R1PY41</accession>
<organism evidence="4 5">
    <name type="scientific">Zancudomyces culisetae</name>
    <name type="common">Gut fungus</name>
    <name type="synonym">Smittium culisetae</name>
    <dbReference type="NCBI Taxonomy" id="1213189"/>
    <lineage>
        <taxon>Eukaryota</taxon>
        <taxon>Fungi</taxon>
        <taxon>Fungi incertae sedis</taxon>
        <taxon>Zoopagomycota</taxon>
        <taxon>Kickxellomycotina</taxon>
        <taxon>Harpellomycetes</taxon>
        <taxon>Harpellales</taxon>
        <taxon>Legeriomycetaceae</taxon>
        <taxon>Zancudomyces</taxon>
    </lineage>
</organism>
<sequence length="139" mass="15258">MIVKTVTITIVALLSVFAFSASLPLSNNNKNGNSEINPDISNQKTHKTTYSYIEKKLNKHIPNHELHTSGNNQPDTKRLKNKFQGANRHNLKQIIDDSDLDVSDLPELPGVGFKQPVELPQPPGAGITGSKKDLMVPPP</sequence>
<feature type="signal peptide" evidence="2">
    <location>
        <begin position="1"/>
        <end position="22"/>
    </location>
</feature>
<evidence type="ECO:0000313" key="4">
    <source>
        <dbReference type="EMBL" id="OMH85838.1"/>
    </source>
</evidence>
<keyword evidence="2" id="KW-0732">Signal</keyword>
<dbReference type="AlphaFoldDB" id="A0A1R1PY41"/>
<reference evidence="5" key="2">
    <citation type="submission" date="2017-01" db="EMBL/GenBank/DDBJ databases">
        <authorList>
            <person name="Wang Y."/>
            <person name="White M."/>
            <person name="Kvist S."/>
            <person name="Moncalvo J.-M."/>
        </authorList>
    </citation>
    <scope>NUCLEOTIDE SEQUENCE [LARGE SCALE GENOMIC DNA]</scope>
    <source>
        <strain evidence="5">COL-18-3</strain>
    </source>
</reference>
<evidence type="ECO:0000313" key="3">
    <source>
        <dbReference type="EMBL" id="OMH79950.1"/>
    </source>
</evidence>
<evidence type="ECO:0000256" key="2">
    <source>
        <dbReference type="SAM" id="SignalP"/>
    </source>
</evidence>
<feature type="compositionally biased region" description="Basic and acidic residues" evidence="1">
    <location>
        <begin position="130"/>
        <end position="139"/>
    </location>
</feature>